<dbReference type="Proteomes" id="UP000887566">
    <property type="component" value="Unplaced"/>
</dbReference>
<dbReference type="SMART" id="SM01381">
    <property type="entry name" value="7TM_GPCR_Srsx"/>
    <property type="match status" value="1"/>
</dbReference>
<feature type="transmembrane region" description="Helical" evidence="5">
    <location>
        <begin position="20"/>
        <end position="40"/>
    </location>
</feature>
<dbReference type="InterPro" id="IPR017452">
    <property type="entry name" value="GPCR_Rhodpsn_7TM"/>
</dbReference>
<evidence type="ECO:0000256" key="2">
    <source>
        <dbReference type="ARBA" id="ARBA00022692"/>
    </source>
</evidence>
<keyword evidence="2 5" id="KW-0812">Transmembrane</keyword>
<dbReference type="GO" id="GO:0004930">
    <property type="term" value="F:G protein-coupled receptor activity"/>
    <property type="evidence" value="ECO:0007669"/>
    <property type="project" value="InterPro"/>
</dbReference>
<keyword evidence="4 5" id="KW-0472">Membrane</keyword>
<feature type="transmembrane region" description="Helical" evidence="5">
    <location>
        <begin position="135"/>
        <end position="161"/>
    </location>
</feature>
<evidence type="ECO:0000313" key="8">
    <source>
        <dbReference type="WBParaSite" id="PSAMB.scaffold2887size20727.g19528.t1"/>
    </source>
</evidence>
<evidence type="ECO:0000256" key="5">
    <source>
        <dbReference type="SAM" id="Phobius"/>
    </source>
</evidence>
<proteinExistence type="predicted"/>
<dbReference type="PANTHER" id="PTHR23360">
    <property type="entry name" value="G-PROTEIN COUPLED RECEPTORS FAMILY 1 PROFILE DOMAIN-CONTAINING PROTEIN-RELATED"/>
    <property type="match status" value="1"/>
</dbReference>
<comment type="subcellular location">
    <subcellularLocation>
        <location evidence="1">Membrane</location>
    </subcellularLocation>
</comment>
<dbReference type="PROSITE" id="PS50262">
    <property type="entry name" value="G_PROTEIN_RECEP_F1_2"/>
    <property type="match status" value="1"/>
</dbReference>
<feature type="transmembrane region" description="Helical" evidence="5">
    <location>
        <begin position="52"/>
        <end position="75"/>
    </location>
</feature>
<accession>A0A914VZD2</accession>
<dbReference type="Gene3D" id="1.20.1070.10">
    <property type="entry name" value="Rhodopsin 7-helix transmembrane proteins"/>
    <property type="match status" value="1"/>
</dbReference>
<feature type="transmembrane region" description="Helical" evidence="5">
    <location>
        <begin position="273"/>
        <end position="294"/>
    </location>
</feature>
<dbReference type="WBParaSite" id="PSAMB.scaffold2887size20727.g19528.t1">
    <property type="protein sequence ID" value="PSAMB.scaffold2887size20727.g19528.t1"/>
    <property type="gene ID" value="PSAMB.scaffold2887size20727.g19528"/>
</dbReference>
<keyword evidence="7" id="KW-1185">Reference proteome</keyword>
<feature type="domain" description="G-protein coupled receptors family 1 profile" evidence="6">
    <location>
        <begin position="31"/>
        <end position="293"/>
    </location>
</feature>
<feature type="transmembrane region" description="Helical" evidence="5">
    <location>
        <begin position="95"/>
        <end position="114"/>
    </location>
</feature>
<reference evidence="8" key="1">
    <citation type="submission" date="2022-11" db="UniProtKB">
        <authorList>
            <consortium name="WormBaseParasite"/>
        </authorList>
    </citation>
    <scope>IDENTIFICATION</scope>
</reference>
<name>A0A914VZD2_9BILA</name>
<dbReference type="InterPro" id="IPR047130">
    <property type="entry name" value="7TM_GPCR_Srsx_nematod"/>
</dbReference>
<evidence type="ECO:0000256" key="1">
    <source>
        <dbReference type="ARBA" id="ARBA00004370"/>
    </source>
</evidence>
<dbReference type="SUPFAM" id="SSF81321">
    <property type="entry name" value="Family A G protein-coupled receptor-like"/>
    <property type="match status" value="1"/>
</dbReference>
<feature type="transmembrane region" description="Helical" evidence="5">
    <location>
        <begin position="233"/>
        <end position="253"/>
    </location>
</feature>
<keyword evidence="3 5" id="KW-1133">Transmembrane helix</keyword>
<sequence>MNATNMTDAEKGDLTIKFSIYIVQGVTLISINLAIFLAIIRRPTLRKQYSILCGLFVTNGLMGCATLSAGVGRLIVLLTNTTDEFVGTQDCMWKIWNLFFIWTDPMSAIILLVISTDRLLALSIPIRYYKAAGKLGNYQLAASHVFMACSVITGWTATLLWTDNEKQYSKICWSSESMNSSYFIYHTWLRIIAALLSVLLFFVVVVLMRIRVKKAAPMRNLSQQNITVFSKRQLRFTVSMGISCLFTCIFYIFPICVELYTVIVDSESQTLGFVTTYSLIISNLSPISNVIIVFHRHVDIRRSLLSLISCGTISSTHVSATLQAIVTTVRTAQRLRTSTVAPSTRPHRSISR</sequence>
<dbReference type="GO" id="GO:0016020">
    <property type="term" value="C:membrane"/>
    <property type="evidence" value="ECO:0007669"/>
    <property type="project" value="UniProtKB-SubCell"/>
</dbReference>
<evidence type="ECO:0000259" key="6">
    <source>
        <dbReference type="PROSITE" id="PS50262"/>
    </source>
</evidence>
<dbReference type="AlphaFoldDB" id="A0A914VZD2"/>
<dbReference type="InterPro" id="IPR000276">
    <property type="entry name" value="GPCR_Rhodpsn"/>
</dbReference>
<evidence type="ECO:0000313" key="7">
    <source>
        <dbReference type="Proteomes" id="UP000887566"/>
    </source>
</evidence>
<evidence type="ECO:0000256" key="3">
    <source>
        <dbReference type="ARBA" id="ARBA00022989"/>
    </source>
</evidence>
<evidence type="ECO:0000256" key="4">
    <source>
        <dbReference type="ARBA" id="ARBA00023136"/>
    </source>
</evidence>
<protein>
    <submittedName>
        <fullName evidence="8">G-protein coupled receptors family 1 profile domain-containing protein</fullName>
    </submittedName>
</protein>
<feature type="transmembrane region" description="Helical" evidence="5">
    <location>
        <begin position="188"/>
        <end position="212"/>
    </location>
</feature>
<organism evidence="7 8">
    <name type="scientific">Plectus sambesii</name>
    <dbReference type="NCBI Taxonomy" id="2011161"/>
    <lineage>
        <taxon>Eukaryota</taxon>
        <taxon>Metazoa</taxon>
        <taxon>Ecdysozoa</taxon>
        <taxon>Nematoda</taxon>
        <taxon>Chromadorea</taxon>
        <taxon>Plectida</taxon>
        <taxon>Plectina</taxon>
        <taxon>Plectoidea</taxon>
        <taxon>Plectidae</taxon>
        <taxon>Plectus</taxon>
    </lineage>
</organism>